<dbReference type="InterPro" id="IPR016167">
    <property type="entry name" value="FAD-bd_PCMH_sub1"/>
</dbReference>
<dbReference type="SUPFAM" id="SSF56176">
    <property type="entry name" value="FAD-binding/transporter-associated domain-like"/>
    <property type="match status" value="1"/>
</dbReference>
<dbReference type="Pfam" id="PF00941">
    <property type="entry name" value="FAD_binding_5"/>
    <property type="match status" value="1"/>
</dbReference>
<dbReference type="OrthoDB" id="9814706at2"/>
<dbReference type="Proteomes" id="UP000295096">
    <property type="component" value="Unassembled WGS sequence"/>
</dbReference>
<keyword evidence="1" id="KW-0285">Flavoprotein</keyword>
<dbReference type="InterPro" id="IPR036318">
    <property type="entry name" value="FAD-bd_PCMH-like_sf"/>
</dbReference>
<dbReference type="Gene3D" id="3.30.43.10">
    <property type="entry name" value="Uridine Diphospho-n-acetylenolpyruvylglucosamine Reductase, domain 2"/>
    <property type="match status" value="1"/>
</dbReference>
<dbReference type="InterPro" id="IPR016166">
    <property type="entry name" value="FAD-bd_PCMH"/>
</dbReference>
<name>A0A4R5QKP7_9PROT</name>
<evidence type="ECO:0000259" key="5">
    <source>
        <dbReference type="PROSITE" id="PS51387"/>
    </source>
</evidence>
<dbReference type="PANTHER" id="PTHR42659">
    <property type="entry name" value="XANTHINE DEHYDROGENASE SUBUNIT C-RELATED"/>
    <property type="match status" value="1"/>
</dbReference>
<protein>
    <submittedName>
        <fullName evidence="6">Xanthine dehydrogenase family protein subunit M</fullName>
    </submittedName>
</protein>
<evidence type="ECO:0000313" key="7">
    <source>
        <dbReference type="Proteomes" id="UP000295096"/>
    </source>
</evidence>
<evidence type="ECO:0000256" key="2">
    <source>
        <dbReference type="ARBA" id="ARBA00022827"/>
    </source>
</evidence>
<feature type="transmembrane region" description="Helical" evidence="4">
    <location>
        <begin position="189"/>
        <end position="209"/>
    </location>
</feature>
<feature type="domain" description="FAD-binding PCMH-type" evidence="5">
    <location>
        <begin position="1"/>
        <end position="176"/>
    </location>
</feature>
<dbReference type="PANTHER" id="PTHR42659:SF2">
    <property type="entry name" value="XANTHINE DEHYDROGENASE SUBUNIT C-RELATED"/>
    <property type="match status" value="1"/>
</dbReference>
<keyword evidence="3" id="KW-0560">Oxidoreductase</keyword>
<dbReference type="GO" id="GO:0071949">
    <property type="term" value="F:FAD binding"/>
    <property type="evidence" value="ECO:0007669"/>
    <property type="project" value="InterPro"/>
</dbReference>
<dbReference type="SUPFAM" id="SSF55447">
    <property type="entry name" value="CO dehydrogenase flavoprotein C-terminal domain-like"/>
    <property type="match status" value="1"/>
</dbReference>
<comment type="caution">
    <text evidence="6">The sequence shown here is derived from an EMBL/GenBank/DDBJ whole genome shotgun (WGS) entry which is preliminary data.</text>
</comment>
<keyword evidence="4" id="KW-0812">Transmembrane</keyword>
<dbReference type="PROSITE" id="PS51387">
    <property type="entry name" value="FAD_PCMH"/>
    <property type="match status" value="1"/>
</dbReference>
<dbReference type="AlphaFoldDB" id="A0A4R5QKP7"/>
<evidence type="ECO:0000256" key="4">
    <source>
        <dbReference type="SAM" id="Phobius"/>
    </source>
</evidence>
<dbReference type="Gene3D" id="3.30.390.50">
    <property type="entry name" value="CO dehydrogenase flavoprotein, C-terminal domain"/>
    <property type="match status" value="1"/>
</dbReference>
<dbReference type="Gene3D" id="3.30.465.10">
    <property type="match status" value="1"/>
</dbReference>
<sequence length="287" mass="29638">MTAYRRPTRLTEALALLAEAPLPPLLLAGGTDIYPARAAAEAWMRPVDRPLLDLSALPELAGIEDRGDYHRIGARVTWAALREAALPPWFDALRQAASQVGGAQVQNRATLVGNLCNASPAADGVPPLLALDAEVELAGLGGVRRLPLGGFIRGNRQTALAPGEIATAVLVPKAAPDAAARFEKLGARAYLVISIVMVAAVVEAAVGRITRARIAVGACSPVAQRLPGLEAALAGQPLAQAAAVPAAAHLAALAPIDDVRATAAYRRQAALVLLRRALTLPAEAHAA</sequence>
<evidence type="ECO:0000256" key="1">
    <source>
        <dbReference type="ARBA" id="ARBA00022630"/>
    </source>
</evidence>
<keyword evidence="4" id="KW-0472">Membrane</keyword>
<dbReference type="RefSeq" id="WP_133287330.1">
    <property type="nucleotide sequence ID" value="NZ_SMSJ01000003.1"/>
</dbReference>
<dbReference type="GO" id="GO:0016491">
    <property type="term" value="F:oxidoreductase activity"/>
    <property type="evidence" value="ECO:0007669"/>
    <property type="project" value="UniProtKB-KW"/>
</dbReference>
<keyword evidence="2" id="KW-0274">FAD</keyword>
<dbReference type="InterPro" id="IPR002346">
    <property type="entry name" value="Mopterin_DH_FAD-bd"/>
</dbReference>
<reference evidence="6 7" key="1">
    <citation type="journal article" date="2016" name="J. Microbiol.">
        <title>Dankookia rubra gen. nov., sp. nov., an alphaproteobacterium isolated from sediment of a shallow stream.</title>
        <authorList>
            <person name="Kim W.H."/>
            <person name="Kim D.H."/>
            <person name="Kang K."/>
            <person name="Ahn T.Y."/>
        </authorList>
    </citation>
    <scope>NUCLEOTIDE SEQUENCE [LARGE SCALE GENOMIC DNA]</scope>
    <source>
        <strain evidence="6 7">JCM30602</strain>
    </source>
</reference>
<gene>
    <name evidence="6" type="ORF">E2C06_04325</name>
</gene>
<dbReference type="InterPro" id="IPR051312">
    <property type="entry name" value="Diverse_Substr_Oxidored"/>
</dbReference>
<accession>A0A4R5QKP7</accession>
<organism evidence="6 7">
    <name type="scientific">Dankookia rubra</name>
    <dbReference type="NCBI Taxonomy" id="1442381"/>
    <lineage>
        <taxon>Bacteria</taxon>
        <taxon>Pseudomonadati</taxon>
        <taxon>Pseudomonadota</taxon>
        <taxon>Alphaproteobacteria</taxon>
        <taxon>Acetobacterales</taxon>
        <taxon>Roseomonadaceae</taxon>
        <taxon>Dankookia</taxon>
    </lineage>
</organism>
<keyword evidence="7" id="KW-1185">Reference proteome</keyword>
<dbReference type="Pfam" id="PF03450">
    <property type="entry name" value="CO_deh_flav_C"/>
    <property type="match status" value="1"/>
</dbReference>
<evidence type="ECO:0000313" key="6">
    <source>
        <dbReference type="EMBL" id="TDH64050.1"/>
    </source>
</evidence>
<evidence type="ECO:0000256" key="3">
    <source>
        <dbReference type="ARBA" id="ARBA00023002"/>
    </source>
</evidence>
<dbReference type="InterPro" id="IPR036683">
    <property type="entry name" value="CO_DH_flav_C_dom_sf"/>
</dbReference>
<proteinExistence type="predicted"/>
<dbReference type="InterPro" id="IPR016169">
    <property type="entry name" value="FAD-bd_PCMH_sub2"/>
</dbReference>
<keyword evidence="4" id="KW-1133">Transmembrane helix</keyword>
<dbReference type="SMART" id="SM01092">
    <property type="entry name" value="CO_deh_flav_C"/>
    <property type="match status" value="1"/>
</dbReference>
<dbReference type="InterPro" id="IPR005107">
    <property type="entry name" value="CO_DH_flav_C"/>
</dbReference>
<dbReference type="EMBL" id="SMSJ01000003">
    <property type="protein sequence ID" value="TDH64050.1"/>
    <property type="molecule type" value="Genomic_DNA"/>
</dbReference>